<keyword evidence="3" id="KW-1185">Reference proteome</keyword>
<evidence type="ECO:0000313" key="2">
    <source>
        <dbReference type="EMBL" id="RQP01044.1"/>
    </source>
</evidence>
<gene>
    <name evidence="2" type="ORF">POPTR_015G140032</name>
</gene>
<evidence type="ECO:0000313" key="3">
    <source>
        <dbReference type="Proteomes" id="UP000006729"/>
    </source>
</evidence>
<evidence type="ECO:0000256" key="1">
    <source>
        <dbReference type="SAM" id="Phobius"/>
    </source>
</evidence>
<keyword evidence="1" id="KW-0472">Membrane</keyword>
<dbReference type="Gramene" id="Potri.015G140032.1.v4.1">
    <property type="protein sequence ID" value="Potri.015G140032.1.v4.1"/>
    <property type="gene ID" value="Potri.015G140032.v4.1"/>
</dbReference>
<dbReference type="AlphaFoldDB" id="A0A3N7G1I9"/>
<dbReference type="Proteomes" id="UP000006729">
    <property type="component" value="Chromosome 15"/>
</dbReference>
<keyword evidence="1" id="KW-0812">Transmembrane</keyword>
<reference evidence="2 3" key="1">
    <citation type="journal article" date="2006" name="Science">
        <title>The genome of black cottonwood, Populus trichocarpa (Torr. &amp; Gray).</title>
        <authorList>
            <person name="Tuskan G.A."/>
            <person name="Difazio S."/>
            <person name="Jansson S."/>
            <person name="Bohlmann J."/>
            <person name="Grigoriev I."/>
            <person name="Hellsten U."/>
            <person name="Putnam N."/>
            <person name="Ralph S."/>
            <person name="Rombauts S."/>
            <person name="Salamov A."/>
            <person name="Schein J."/>
            <person name="Sterck L."/>
            <person name="Aerts A."/>
            <person name="Bhalerao R.R."/>
            <person name="Bhalerao R.P."/>
            <person name="Blaudez D."/>
            <person name="Boerjan W."/>
            <person name="Brun A."/>
            <person name="Brunner A."/>
            <person name="Busov V."/>
            <person name="Campbell M."/>
            <person name="Carlson J."/>
            <person name="Chalot M."/>
            <person name="Chapman J."/>
            <person name="Chen G.L."/>
            <person name="Cooper D."/>
            <person name="Coutinho P.M."/>
            <person name="Couturier J."/>
            <person name="Covert S."/>
            <person name="Cronk Q."/>
            <person name="Cunningham R."/>
            <person name="Davis J."/>
            <person name="Degroeve S."/>
            <person name="Dejardin A."/>
            <person name="Depamphilis C."/>
            <person name="Detter J."/>
            <person name="Dirks B."/>
            <person name="Dubchak I."/>
            <person name="Duplessis S."/>
            <person name="Ehlting J."/>
            <person name="Ellis B."/>
            <person name="Gendler K."/>
            <person name="Goodstein D."/>
            <person name="Gribskov M."/>
            <person name="Grimwood J."/>
            <person name="Groover A."/>
            <person name="Gunter L."/>
            <person name="Hamberger B."/>
            <person name="Heinze B."/>
            <person name="Helariutta Y."/>
            <person name="Henrissat B."/>
            <person name="Holligan D."/>
            <person name="Holt R."/>
            <person name="Huang W."/>
            <person name="Islam-Faridi N."/>
            <person name="Jones S."/>
            <person name="Jones-Rhoades M."/>
            <person name="Jorgensen R."/>
            <person name="Joshi C."/>
            <person name="Kangasjarvi J."/>
            <person name="Karlsson J."/>
            <person name="Kelleher C."/>
            <person name="Kirkpatrick R."/>
            <person name="Kirst M."/>
            <person name="Kohler A."/>
            <person name="Kalluri U."/>
            <person name="Larimer F."/>
            <person name="Leebens-Mack J."/>
            <person name="Leple J.C."/>
            <person name="Locascio P."/>
            <person name="Lou Y."/>
            <person name="Lucas S."/>
            <person name="Martin F."/>
            <person name="Montanini B."/>
            <person name="Napoli C."/>
            <person name="Nelson D.R."/>
            <person name="Nelson C."/>
            <person name="Nieminen K."/>
            <person name="Nilsson O."/>
            <person name="Pereda V."/>
            <person name="Peter G."/>
            <person name="Philippe R."/>
            <person name="Pilate G."/>
            <person name="Poliakov A."/>
            <person name="Razumovskaya J."/>
            <person name="Richardson P."/>
            <person name="Rinaldi C."/>
            <person name="Ritland K."/>
            <person name="Rouze P."/>
            <person name="Ryaboy D."/>
            <person name="Schmutz J."/>
            <person name="Schrader J."/>
            <person name="Segerman B."/>
            <person name="Shin H."/>
            <person name="Siddiqui A."/>
            <person name="Sterky F."/>
            <person name="Terry A."/>
            <person name="Tsai C.J."/>
            <person name="Uberbacher E."/>
            <person name="Unneberg P."/>
            <person name="Vahala J."/>
            <person name="Wall K."/>
            <person name="Wessler S."/>
            <person name="Yang G."/>
            <person name="Yin T."/>
            <person name="Douglas C."/>
            <person name="Marra M."/>
            <person name="Sandberg G."/>
            <person name="Van de Peer Y."/>
            <person name="Rokhsar D."/>
        </authorList>
    </citation>
    <scope>NUCLEOTIDE SEQUENCE [LARGE SCALE GENOMIC DNA]</scope>
    <source>
        <strain evidence="3">cv. Nisqually</strain>
    </source>
</reference>
<feature type="transmembrane region" description="Helical" evidence="1">
    <location>
        <begin position="15"/>
        <end position="35"/>
    </location>
</feature>
<protein>
    <submittedName>
        <fullName evidence="2">Uncharacterized protein</fullName>
    </submittedName>
</protein>
<dbReference type="EMBL" id="CM009304">
    <property type="protein sequence ID" value="RQP01044.1"/>
    <property type="molecule type" value="Genomic_DNA"/>
</dbReference>
<organism evidence="2 3">
    <name type="scientific">Populus trichocarpa</name>
    <name type="common">Western balsam poplar</name>
    <name type="synonym">Populus balsamifera subsp. trichocarpa</name>
    <dbReference type="NCBI Taxonomy" id="3694"/>
    <lineage>
        <taxon>Eukaryota</taxon>
        <taxon>Viridiplantae</taxon>
        <taxon>Streptophyta</taxon>
        <taxon>Embryophyta</taxon>
        <taxon>Tracheophyta</taxon>
        <taxon>Spermatophyta</taxon>
        <taxon>Magnoliopsida</taxon>
        <taxon>eudicotyledons</taxon>
        <taxon>Gunneridae</taxon>
        <taxon>Pentapetalae</taxon>
        <taxon>rosids</taxon>
        <taxon>fabids</taxon>
        <taxon>Malpighiales</taxon>
        <taxon>Salicaceae</taxon>
        <taxon>Saliceae</taxon>
        <taxon>Populus</taxon>
    </lineage>
</organism>
<dbReference type="InParanoid" id="A0A3N7G1I9"/>
<proteinExistence type="predicted"/>
<sequence length="122" mass="13755">MLTAIIPGLLPTVHVHKLLTCMCILTSSSFLFIFFTLELATQGPLCIGKIINYAHPQTSKNSILSSTLESKLPQVPTASNIMNLAQCFDPWRRGLLFLLENMMKRKLWSPYNKSRRCTGTIK</sequence>
<keyword evidence="1" id="KW-1133">Transmembrane helix</keyword>
<accession>A0A3N7G1I9</accession>
<name>A0A3N7G1I9_POPTR</name>